<dbReference type="InterPro" id="IPR007159">
    <property type="entry name" value="SpoVT-AbrB_dom"/>
</dbReference>
<dbReference type="PROSITE" id="PS50030">
    <property type="entry name" value="UBA"/>
    <property type="match status" value="1"/>
</dbReference>
<dbReference type="InterPro" id="IPR037914">
    <property type="entry name" value="SpoVT-AbrB_sf"/>
</dbReference>
<dbReference type="EMBL" id="JBHUML010000002">
    <property type="protein sequence ID" value="MFD2705836.1"/>
    <property type="molecule type" value="Genomic_DNA"/>
</dbReference>
<dbReference type="Proteomes" id="UP001597520">
    <property type="component" value="Unassembled WGS sequence"/>
</dbReference>
<feature type="domain" description="SpoVT-AbrB" evidence="3">
    <location>
        <begin position="7"/>
        <end position="50"/>
    </location>
</feature>
<dbReference type="PROSITE" id="PS51740">
    <property type="entry name" value="SPOVT_ABRB"/>
    <property type="match status" value="1"/>
</dbReference>
<organism evidence="4 5">
    <name type="scientific">Salibacterium lacus</name>
    <dbReference type="NCBI Taxonomy" id="1898109"/>
    <lineage>
        <taxon>Bacteria</taxon>
        <taxon>Bacillati</taxon>
        <taxon>Bacillota</taxon>
        <taxon>Bacilli</taxon>
        <taxon>Bacillales</taxon>
        <taxon>Bacillaceae</taxon>
    </lineage>
</organism>
<protein>
    <recommendedName>
        <fullName evidence="6">AbrB/MazE/SpoVT family DNA-binding domain-containing protein</fullName>
    </recommendedName>
</protein>
<keyword evidence="1" id="KW-0238">DNA-binding</keyword>
<accession>A0ABW5T1H8</accession>
<evidence type="ECO:0000256" key="1">
    <source>
        <dbReference type="PROSITE-ProRule" id="PRU01076"/>
    </source>
</evidence>
<sequence length="115" mass="13137">MKSGKSHRRVKMSPQRQISIPKDFVEALPLEDEVFLEFTGKEIIIRPADPESVDFSEDILKDLISRGYEGEQLIEAFLKAKSDIPEALDALKQEALQQPAVTELLDEYLNEFEDD</sequence>
<dbReference type="SMART" id="SM00966">
    <property type="entry name" value="SpoVT_AbrB"/>
    <property type="match status" value="1"/>
</dbReference>
<comment type="caution">
    <text evidence="4">The sequence shown here is derived from an EMBL/GenBank/DDBJ whole genome shotgun (WGS) entry which is preliminary data.</text>
</comment>
<evidence type="ECO:0008006" key="6">
    <source>
        <dbReference type="Google" id="ProtNLM"/>
    </source>
</evidence>
<gene>
    <name evidence="4" type="ORF">ACFSUB_10155</name>
</gene>
<proteinExistence type="predicted"/>
<evidence type="ECO:0000313" key="5">
    <source>
        <dbReference type="Proteomes" id="UP001597520"/>
    </source>
</evidence>
<evidence type="ECO:0000259" key="3">
    <source>
        <dbReference type="PROSITE" id="PS51740"/>
    </source>
</evidence>
<dbReference type="InterPro" id="IPR015940">
    <property type="entry name" value="UBA"/>
</dbReference>
<keyword evidence="5" id="KW-1185">Reference proteome</keyword>
<evidence type="ECO:0000313" key="4">
    <source>
        <dbReference type="EMBL" id="MFD2705836.1"/>
    </source>
</evidence>
<feature type="domain" description="UBA" evidence="2">
    <location>
        <begin position="54"/>
        <end position="94"/>
    </location>
</feature>
<name>A0ABW5T1H8_9BACI</name>
<reference evidence="5" key="1">
    <citation type="journal article" date="2019" name="Int. J. Syst. Evol. Microbiol.">
        <title>The Global Catalogue of Microorganisms (GCM) 10K type strain sequencing project: providing services to taxonomists for standard genome sequencing and annotation.</title>
        <authorList>
            <consortium name="The Broad Institute Genomics Platform"/>
            <consortium name="The Broad Institute Genome Sequencing Center for Infectious Disease"/>
            <person name="Wu L."/>
            <person name="Ma J."/>
        </authorList>
    </citation>
    <scope>NUCLEOTIDE SEQUENCE [LARGE SCALE GENOMIC DNA]</scope>
    <source>
        <strain evidence="5">KCTC 33792</strain>
    </source>
</reference>
<evidence type="ECO:0000259" key="2">
    <source>
        <dbReference type="PROSITE" id="PS50030"/>
    </source>
</evidence>
<dbReference type="RefSeq" id="WP_380713063.1">
    <property type="nucleotide sequence ID" value="NZ_JBHUML010000002.1"/>
</dbReference>
<dbReference type="SUPFAM" id="SSF89447">
    <property type="entry name" value="AbrB/MazE/MraZ-like"/>
    <property type="match status" value="1"/>
</dbReference>